<sequence>MASSAEDVLINIIVATSNSGSFPLTKLFIEQTVFYRLPSLK</sequence>
<gene>
    <name evidence="1" type="ORF">JCM19239_5313</name>
</gene>
<organism evidence="1 2">
    <name type="scientific">Vibrio variabilis</name>
    <dbReference type="NCBI Taxonomy" id="990271"/>
    <lineage>
        <taxon>Bacteria</taxon>
        <taxon>Pseudomonadati</taxon>
        <taxon>Pseudomonadota</taxon>
        <taxon>Gammaproteobacteria</taxon>
        <taxon>Vibrionales</taxon>
        <taxon>Vibrionaceae</taxon>
        <taxon>Vibrio</taxon>
    </lineage>
</organism>
<keyword evidence="2" id="KW-1185">Reference proteome</keyword>
<evidence type="ECO:0000313" key="2">
    <source>
        <dbReference type="Proteomes" id="UP000029223"/>
    </source>
</evidence>
<accession>A0ABQ0JCI5</accession>
<reference evidence="2" key="1">
    <citation type="submission" date="2014-09" db="EMBL/GenBank/DDBJ databases">
        <title>Vibrio variabilis JCM 19239. (C206) whole genome shotgun sequence.</title>
        <authorList>
            <person name="Sawabe T."/>
            <person name="Meirelles P."/>
            <person name="Nakanishi M."/>
            <person name="Sayaka M."/>
            <person name="Hattori M."/>
            <person name="Ohkuma M."/>
        </authorList>
    </citation>
    <scope>NUCLEOTIDE SEQUENCE [LARGE SCALE GENOMIC DNA]</scope>
    <source>
        <strain evidence="2">JCM 19239</strain>
    </source>
</reference>
<comment type="caution">
    <text evidence="1">The sequence shown here is derived from an EMBL/GenBank/DDBJ whole genome shotgun (WGS) entry which is preliminary data.</text>
</comment>
<protein>
    <submittedName>
        <fullName evidence="1">Uncharacterized protein</fullName>
    </submittedName>
</protein>
<evidence type="ECO:0000313" key="1">
    <source>
        <dbReference type="EMBL" id="GAL26478.1"/>
    </source>
</evidence>
<dbReference type="Proteomes" id="UP000029223">
    <property type="component" value="Unassembled WGS sequence"/>
</dbReference>
<name>A0ABQ0JCI5_9VIBR</name>
<reference evidence="2" key="2">
    <citation type="submission" date="2014-09" db="EMBL/GenBank/DDBJ databases">
        <authorList>
            <consortium name="NBRP consortium"/>
            <person name="Sawabe T."/>
            <person name="Meirelles P."/>
            <person name="Nakanishi M."/>
            <person name="Sayaka M."/>
            <person name="Hattori M."/>
            <person name="Ohkuma M."/>
        </authorList>
    </citation>
    <scope>NUCLEOTIDE SEQUENCE [LARGE SCALE GENOMIC DNA]</scope>
    <source>
        <strain evidence="2">JCM 19239</strain>
    </source>
</reference>
<proteinExistence type="predicted"/>
<dbReference type="EMBL" id="BBMS01000019">
    <property type="protein sequence ID" value="GAL26478.1"/>
    <property type="molecule type" value="Genomic_DNA"/>
</dbReference>